<dbReference type="Gramene" id="OMP02807">
    <property type="protein sequence ID" value="OMP02807"/>
    <property type="gene ID" value="CCACVL1_02702"/>
</dbReference>
<evidence type="ECO:0000313" key="3">
    <source>
        <dbReference type="Proteomes" id="UP000188268"/>
    </source>
</evidence>
<keyword evidence="3" id="KW-1185">Reference proteome</keyword>
<evidence type="ECO:0000313" key="1">
    <source>
        <dbReference type="EMBL" id="OMP02807.1"/>
    </source>
</evidence>
<comment type="caution">
    <text evidence="1">The sequence shown here is derived from an EMBL/GenBank/DDBJ whole genome shotgun (WGS) entry which is preliminary data.</text>
</comment>
<dbReference type="Gramene" id="OMP05138">
    <property type="protein sequence ID" value="OMP05138"/>
    <property type="gene ID" value="CCACVL1_02049"/>
</dbReference>
<dbReference type="AlphaFoldDB" id="A0A1R3K6T1"/>
<accession>A0A1R3K6T1</accession>
<evidence type="ECO:0000313" key="2">
    <source>
        <dbReference type="EMBL" id="OMP05138.1"/>
    </source>
</evidence>
<dbReference type="EMBL" id="AWWV01005496">
    <property type="protein sequence ID" value="OMP05138.1"/>
    <property type="molecule type" value="Genomic_DNA"/>
</dbReference>
<organism evidence="1 3">
    <name type="scientific">Corchorus capsularis</name>
    <name type="common">Jute</name>
    <dbReference type="NCBI Taxonomy" id="210143"/>
    <lineage>
        <taxon>Eukaryota</taxon>
        <taxon>Viridiplantae</taxon>
        <taxon>Streptophyta</taxon>
        <taxon>Embryophyta</taxon>
        <taxon>Tracheophyta</taxon>
        <taxon>Spermatophyta</taxon>
        <taxon>Magnoliopsida</taxon>
        <taxon>eudicotyledons</taxon>
        <taxon>Gunneridae</taxon>
        <taxon>Pentapetalae</taxon>
        <taxon>rosids</taxon>
        <taxon>malvids</taxon>
        <taxon>Malvales</taxon>
        <taxon>Malvaceae</taxon>
        <taxon>Grewioideae</taxon>
        <taxon>Apeibeae</taxon>
        <taxon>Corchorus</taxon>
    </lineage>
</organism>
<dbReference type="EMBL" id="AWWV01006164">
    <property type="protein sequence ID" value="OMP02807.1"/>
    <property type="molecule type" value="Genomic_DNA"/>
</dbReference>
<proteinExistence type="predicted"/>
<name>A0A1R3K6T1_COCAP</name>
<gene>
    <name evidence="2" type="ORF">CCACVL1_02049</name>
    <name evidence="1" type="ORF">CCACVL1_02702</name>
</gene>
<dbReference type="Proteomes" id="UP000188268">
    <property type="component" value="Unassembled WGS sequence"/>
</dbReference>
<sequence>MAKEIGKLLVVTLQNDKPEVLISR</sequence>
<protein>
    <submittedName>
        <fullName evidence="1">Uncharacterized protein</fullName>
    </submittedName>
</protein>
<reference evidence="1 3" key="1">
    <citation type="submission" date="2013-09" db="EMBL/GenBank/DDBJ databases">
        <title>Corchorus capsularis genome sequencing.</title>
        <authorList>
            <person name="Alam M."/>
            <person name="Haque M.S."/>
            <person name="Islam M.S."/>
            <person name="Emdad E.M."/>
            <person name="Islam M.M."/>
            <person name="Ahmed B."/>
            <person name="Halim A."/>
            <person name="Hossen Q.M.M."/>
            <person name="Hossain M.Z."/>
            <person name="Ahmed R."/>
            <person name="Khan M.M."/>
            <person name="Islam R."/>
            <person name="Rashid M.M."/>
            <person name="Khan S.A."/>
            <person name="Rahman M.S."/>
            <person name="Alam M."/>
        </authorList>
    </citation>
    <scope>NUCLEOTIDE SEQUENCE [LARGE SCALE GENOMIC DNA]</scope>
    <source>
        <strain evidence="3">cv. CVL-1</strain>
        <tissue evidence="1">Whole seedling</tissue>
    </source>
</reference>